<accession>A0ABU2X3Y8</accession>
<feature type="region of interest" description="Disordered" evidence="4">
    <location>
        <begin position="530"/>
        <end position="551"/>
    </location>
</feature>
<proteinExistence type="predicted"/>
<dbReference type="Proteomes" id="UP001180973">
    <property type="component" value="Unassembled WGS sequence"/>
</dbReference>
<gene>
    <name evidence="6" type="ORF">RM555_28235</name>
</gene>
<feature type="domain" description="Fibronectin type-III" evidence="5">
    <location>
        <begin position="457"/>
        <end position="548"/>
    </location>
</feature>
<evidence type="ECO:0000256" key="3">
    <source>
        <dbReference type="ARBA" id="ARBA00023326"/>
    </source>
</evidence>
<keyword evidence="7" id="KW-1185">Reference proteome</keyword>
<dbReference type="Gene3D" id="2.60.40.10">
    <property type="entry name" value="Immunoglobulins"/>
    <property type="match status" value="5"/>
</dbReference>
<evidence type="ECO:0000256" key="1">
    <source>
        <dbReference type="ARBA" id="ARBA00022737"/>
    </source>
</evidence>
<keyword evidence="3" id="KW-0119">Carbohydrate metabolism</keyword>
<name>A0ABU2X3Y8_9ACTN</name>
<dbReference type="SUPFAM" id="SSF49265">
    <property type="entry name" value="Fibronectin type III"/>
    <property type="match status" value="3"/>
</dbReference>
<organism evidence="6 7">
    <name type="scientific">Micromonospora reichwaldensis</name>
    <dbReference type="NCBI Taxonomy" id="3075516"/>
    <lineage>
        <taxon>Bacteria</taxon>
        <taxon>Bacillati</taxon>
        <taxon>Actinomycetota</taxon>
        <taxon>Actinomycetes</taxon>
        <taxon>Micromonosporales</taxon>
        <taxon>Micromonosporaceae</taxon>
        <taxon>Micromonospora</taxon>
    </lineage>
</organism>
<evidence type="ECO:0000256" key="2">
    <source>
        <dbReference type="ARBA" id="ARBA00023295"/>
    </source>
</evidence>
<keyword evidence="2" id="KW-0378">Hydrolase</keyword>
<dbReference type="PROSITE" id="PS50853">
    <property type="entry name" value="FN3"/>
    <property type="match status" value="5"/>
</dbReference>
<evidence type="ECO:0000259" key="5">
    <source>
        <dbReference type="PROSITE" id="PS50853"/>
    </source>
</evidence>
<feature type="domain" description="Fibronectin type-III" evidence="5">
    <location>
        <begin position="735"/>
        <end position="822"/>
    </location>
</feature>
<evidence type="ECO:0000256" key="4">
    <source>
        <dbReference type="SAM" id="MobiDB-lite"/>
    </source>
</evidence>
<feature type="compositionally biased region" description="Low complexity" evidence="4">
    <location>
        <begin position="538"/>
        <end position="551"/>
    </location>
</feature>
<dbReference type="InterPro" id="IPR013783">
    <property type="entry name" value="Ig-like_fold"/>
</dbReference>
<feature type="domain" description="Fibronectin type-III" evidence="5">
    <location>
        <begin position="361"/>
        <end position="455"/>
    </location>
</feature>
<sequence>MLVLYATALVLSLTAGVPGRARAEGGMSADRLTALFERYGDTSGRWNGADRTASVRLPDGRLLWLFSDTFLGPVGPDGSRPRTASFINNSAVVQQGDELRETVHGGTAEDPASLVPPPAADQFYWIGDAQVVGETLQMLVNRYRRTGDGPLDHVLLGTSLATFALPGMTPVAVRPLPLGERISWGSSLLRDGGHTLIYGTEASGETKFAHLARVAGTDLNGPWEFWTGTGWAPTADRSARILSGVGTSYGVQRVGDRYVLVTHENNLVFSADVVAYTAGGPTGPFEGPDYLHRAPETDAGHLVYDADLHPDLARPGKLLISYNVNNVDDAVTYADAGLYRPRFVEVDWPRPRPDRADVPPAPAALTAEARGAGNAELRWRPVPVDDELRYLVHRRNVTAGQTHFVRIGEPSAEPRSSADFLVNGHEYEFRVTAVGRRGEGPPSPVARMTATVPPPPPPSGVRAEAGRTGDVAVHWEPIPFVQVFRLYRRDVTAGQREPALVGTFTGTSATVGSLWHARTYEFTLVAVGGGGDSPPSTPVRATASVSPPAAPARLTAQAQPDGDIRLDWANLGPGVSYRVYRRDLTAGQSRPGPPALESRPSHLARHLEHGHEYEFTVSAVDRDREGPLSPPVRARATFSAPKVVPTDLRVTEVGTGEVELTWRSASPGGWHRVYRRDLTAGEREFTEEEVPVQGTRATIRQLRNGHEYEFVVAAANQAGAGRQSRPVRAVPRLPTPAGLAATSAGNGEARLSWRPAGPGLAYRVQVRDVTAGGEWRTDPVPVGGTDFTAVLLVRGHRYEFRVAATDGIDTGTPSAPIAVLVR</sequence>
<dbReference type="PANTHER" id="PTHR46708">
    <property type="entry name" value="TENASCIN"/>
    <property type="match status" value="1"/>
</dbReference>
<dbReference type="InterPro" id="IPR050991">
    <property type="entry name" value="ECM_Regulatory_Proteins"/>
</dbReference>
<keyword evidence="2" id="KW-0326">Glycosidase</keyword>
<dbReference type="EMBL" id="JAVRFL010000049">
    <property type="protein sequence ID" value="MDT0532892.1"/>
    <property type="molecule type" value="Genomic_DNA"/>
</dbReference>
<feature type="domain" description="Fibronectin type-III" evidence="5">
    <location>
        <begin position="644"/>
        <end position="734"/>
    </location>
</feature>
<comment type="caution">
    <text evidence="6">The sequence shown here is derived from an EMBL/GenBank/DDBJ whole genome shotgun (WGS) entry which is preliminary data.</text>
</comment>
<dbReference type="SMART" id="SM00060">
    <property type="entry name" value="FN3"/>
    <property type="match status" value="5"/>
</dbReference>
<evidence type="ECO:0000313" key="7">
    <source>
        <dbReference type="Proteomes" id="UP001180973"/>
    </source>
</evidence>
<dbReference type="Pfam" id="PF00041">
    <property type="entry name" value="fn3"/>
    <property type="match status" value="1"/>
</dbReference>
<keyword evidence="3" id="KW-0624">Polysaccharide degradation</keyword>
<dbReference type="InterPro" id="IPR003961">
    <property type="entry name" value="FN3_dom"/>
</dbReference>
<dbReference type="InterPro" id="IPR036116">
    <property type="entry name" value="FN3_sf"/>
</dbReference>
<reference evidence="6" key="1">
    <citation type="submission" date="2023-09" db="EMBL/GenBank/DDBJ databases">
        <title>30 novel species of actinomycetes from the DSMZ collection.</title>
        <authorList>
            <person name="Nouioui I."/>
        </authorList>
    </citation>
    <scope>NUCLEOTIDE SEQUENCE</scope>
    <source>
        <strain evidence="6">DSM 115977</strain>
    </source>
</reference>
<evidence type="ECO:0000313" key="6">
    <source>
        <dbReference type="EMBL" id="MDT0532892.1"/>
    </source>
</evidence>
<dbReference type="PANTHER" id="PTHR46708:SF2">
    <property type="entry name" value="FIBRONECTIN TYPE-III DOMAIN-CONTAINING PROTEIN"/>
    <property type="match status" value="1"/>
</dbReference>
<dbReference type="RefSeq" id="WP_311414572.1">
    <property type="nucleotide sequence ID" value="NZ_JAVRFL010000049.1"/>
</dbReference>
<protein>
    <submittedName>
        <fullName evidence="6">DUF5005 domain-containing protein</fullName>
    </submittedName>
</protein>
<feature type="domain" description="Fibronectin type-III" evidence="5">
    <location>
        <begin position="550"/>
        <end position="640"/>
    </location>
</feature>
<dbReference type="CDD" id="cd00063">
    <property type="entry name" value="FN3"/>
    <property type="match status" value="5"/>
</dbReference>
<keyword evidence="1" id="KW-0677">Repeat</keyword>